<dbReference type="EMBL" id="RBAN01000002">
    <property type="protein sequence ID" value="RKN55903.1"/>
    <property type="molecule type" value="Genomic_DNA"/>
</dbReference>
<comment type="caution">
    <text evidence="2">The sequence shown here is derived from an EMBL/GenBank/DDBJ whole genome shotgun (WGS) entry which is preliminary data.</text>
</comment>
<evidence type="ECO:0000256" key="1">
    <source>
        <dbReference type="SAM" id="MobiDB-lite"/>
    </source>
</evidence>
<feature type="region of interest" description="Disordered" evidence="1">
    <location>
        <begin position="1"/>
        <end position="25"/>
    </location>
</feature>
<sequence length="206" mass="21988">MPVALLPPVTGGSYRSPGTVPLTSGPRYLRGPRNGMWHRPRAAVQYPERLVWTLWCGPAMFDQADQPVLRADETPDGQPVCGTCVGRALGAGQDEVPATLPALTFSPRWLAPPRCPGSRSWDLYERPAGPAHGSVGACLACGDLVALRAFRGWHGYVSAVEHVPGPGLLPGCPFRAWKHIHRRPSGRAGCVCGWHDEPPAGGNGHA</sequence>
<dbReference type="AlphaFoldDB" id="A0A3B0A653"/>
<reference evidence="2 3" key="1">
    <citation type="journal article" date="2015" name="Int. J. Syst. Evol. Microbiol.">
        <title>Micromonospora costi sp. nov., isolated from a leaf of Costus speciosus.</title>
        <authorList>
            <person name="Thawai C."/>
        </authorList>
    </citation>
    <scope>NUCLEOTIDE SEQUENCE [LARGE SCALE GENOMIC DNA]</scope>
    <source>
        <strain evidence="2 3">CS1-12</strain>
    </source>
</reference>
<dbReference type="OrthoDB" id="5183055at2"/>
<protein>
    <submittedName>
        <fullName evidence="2">Uncharacterized protein</fullName>
    </submittedName>
</protein>
<accession>A0A3B0A653</accession>
<gene>
    <name evidence="2" type="ORF">D7193_15035</name>
</gene>
<keyword evidence="3" id="KW-1185">Reference proteome</keyword>
<evidence type="ECO:0000313" key="3">
    <source>
        <dbReference type="Proteomes" id="UP000279968"/>
    </source>
</evidence>
<name>A0A3B0A653_9ACTN</name>
<proteinExistence type="predicted"/>
<dbReference type="RefSeq" id="WP_120780086.1">
    <property type="nucleotide sequence ID" value="NZ_JBHLUP010000002.1"/>
</dbReference>
<dbReference type="Proteomes" id="UP000279968">
    <property type="component" value="Unassembled WGS sequence"/>
</dbReference>
<organism evidence="2 3">
    <name type="scientific">Micromonospora costi</name>
    <dbReference type="NCBI Taxonomy" id="1530042"/>
    <lineage>
        <taxon>Bacteria</taxon>
        <taxon>Bacillati</taxon>
        <taxon>Actinomycetota</taxon>
        <taxon>Actinomycetes</taxon>
        <taxon>Micromonosporales</taxon>
        <taxon>Micromonosporaceae</taxon>
        <taxon>Micromonospora</taxon>
    </lineage>
</organism>
<evidence type="ECO:0000313" key="2">
    <source>
        <dbReference type="EMBL" id="RKN55903.1"/>
    </source>
</evidence>